<accession>A0A6J5N5Z5</accession>
<name>A0A6J5N5Z5_9CAUD</name>
<feature type="region of interest" description="Disordered" evidence="1">
    <location>
        <begin position="1"/>
        <end position="31"/>
    </location>
</feature>
<evidence type="ECO:0000313" key="2">
    <source>
        <dbReference type="EMBL" id="CAB4152746.1"/>
    </source>
</evidence>
<sequence>MSESLIDSNEMPDDGGSPVVTIDVPANEVPSRPDFIPEKFWNAETNEVRIEGLAKSYAEMEKARGNVEGLREQWETERLSIRPETPDAYALPSNEVLDMDALASSPIVSLWRQAAHEAALPQETFERVINEYAQAEVDAMQARQTAELQKLGENANDRTTAVRLWAEKTFKEGELAAVQRIATDAEGVYALERIMGALSERGIDVGITEGAAQEESYEEIQKLMQTKEYYDSSRRDPKTVARVENWFKKNAGKK</sequence>
<dbReference type="EMBL" id="LR796590">
    <property type="protein sequence ID" value="CAB4152746.1"/>
    <property type="molecule type" value="Genomic_DNA"/>
</dbReference>
<evidence type="ECO:0008006" key="3">
    <source>
        <dbReference type="Google" id="ProtNLM"/>
    </source>
</evidence>
<protein>
    <recommendedName>
        <fullName evidence="3">Capsid assembly protein</fullName>
    </recommendedName>
</protein>
<reference evidence="2" key="1">
    <citation type="submission" date="2020-04" db="EMBL/GenBank/DDBJ databases">
        <authorList>
            <person name="Chiriac C."/>
            <person name="Salcher M."/>
            <person name="Ghai R."/>
            <person name="Kavagutti S V."/>
        </authorList>
    </citation>
    <scope>NUCLEOTIDE SEQUENCE</scope>
</reference>
<dbReference type="Pfam" id="PF05396">
    <property type="entry name" value="Phage_T7_Capsid"/>
    <property type="match status" value="1"/>
</dbReference>
<gene>
    <name evidence="2" type="ORF">UFOVP616_28</name>
</gene>
<proteinExistence type="predicted"/>
<evidence type="ECO:0000256" key="1">
    <source>
        <dbReference type="SAM" id="MobiDB-lite"/>
    </source>
</evidence>
<dbReference type="GO" id="GO:0019069">
    <property type="term" value="P:viral capsid assembly"/>
    <property type="evidence" value="ECO:0007669"/>
    <property type="project" value="InterPro"/>
</dbReference>
<dbReference type="InterPro" id="IPR008768">
    <property type="entry name" value="Gp9-like"/>
</dbReference>
<organism evidence="2">
    <name type="scientific">uncultured Caudovirales phage</name>
    <dbReference type="NCBI Taxonomy" id="2100421"/>
    <lineage>
        <taxon>Viruses</taxon>
        <taxon>Duplodnaviria</taxon>
        <taxon>Heunggongvirae</taxon>
        <taxon>Uroviricota</taxon>
        <taxon>Caudoviricetes</taxon>
        <taxon>Peduoviridae</taxon>
        <taxon>Maltschvirus</taxon>
        <taxon>Maltschvirus maltsch</taxon>
    </lineage>
</organism>